<sequence length="122" mass="14091">MGLERHYELLPPGKTINSNLYQQQLMILDKYGQGFGWKVLMHPPYSPNLAPFRFTPVSVLQNSLEFKRGRINLSEEFSDSSGSTMNSHPTSALNSNLSTVIRPILSRYRYPSIFKKWDRNQL</sequence>
<name>A0A4C1VAG8_EUMVA</name>
<dbReference type="Gene3D" id="3.30.420.10">
    <property type="entry name" value="Ribonuclease H-like superfamily/Ribonuclease H"/>
    <property type="match status" value="1"/>
</dbReference>
<organism evidence="1 2">
    <name type="scientific">Eumeta variegata</name>
    <name type="common">Bagworm moth</name>
    <name type="synonym">Eumeta japonica</name>
    <dbReference type="NCBI Taxonomy" id="151549"/>
    <lineage>
        <taxon>Eukaryota</taxon>
        <taxon>Metazoa</taxon>
        <taxon>Ecdysozoa</taxon>
        <taxon>Arthropoda</taxon>
        <taxon>Hexapoda</taxon>
        <taxon>Insecta</taxon>
        <taxon>Pterygota</taxon>
        <taxon>Neoptera</taxon>
        <taxon>Endopterygota</taxon>
        <taxon>Lepidoptera</taxon>
        <taxon>Glossata</taxon>
        <taxon>Ditrysia</taxon>
        <taxon>Tineoidea</taxon>
        <taxon>Psychidae</taxon>
        <taxon>Oiketicinae</taxon>
        <taxon>Eumeta</taxon>
    </lineage>
</organism>
<dbReference type="InterPro" id="IPR036397">
    <property type="entry name" value="RNaseH_sf"/>
</dbReference>
<dbReference type="Proteomes" id="UP000299102">
    <property type="component" value="Unassembled WGS sequence"/>
</dbReference>
<evidence type="ECO:0000313" key="2">
    <source>
        <dbReference type="Proteomes" id="UP000299102"/>
    </source>
</evidence>
<dbReference type="GO" id="GO:0003676">
    <property type="term" value="F:nucleic acid binding"/>
    <property type="evidence" value="ECO:0007669"/>
    <property type="project" value="InterPro"/>
</dbReference>
<evidence type="ECO:0008006" key="3">
    <source>
        <dbReference type="Google" id="ProtNLM"/>
    </source>
</evidence>
<reference evidence="1 2" key="1">
    <citation type="journal article" date="2019" name="Commun. Biol.">
        <title>The bagworm genome reveals a unique fibroin gene that provides high tensile strength.</title>
        <authorList>
            <person name="Kono N."/>
            <person name="Nakamura H."/>
            <person name="Ohtoshi R."/>
            <person name="Tomita M."/>
            <person name="Numata K."/>
            <person name="Arakawa K."/>
        </authorList>
    </citation>
    <scope>NUCLEOTIDE SEQUENCE [LARGE SCALE GENOMIC DNA]</scope>
</reference>
<dbReference type="AlphaFoldDB" id="A0A4C1VAG8"/>
<comment type="caution">
    <text evidence="1">The sequence shown here is derived from an EMBL/GenBank/DDBJ whole genome shotgun (WGS) entry which is preliminary data.</text>
</comment>
<accession>A0A4C1VAG8</accession>
<gene>
    <name evidence="1" type="ORF">EVAR_75001_1</name>
</gene>
<dbReference type="EMBL" id="BGZK01000307">
    <property type="protein sequence ID" value="GBP35676.1"/>
    <property type="molecule type" value="Genomic_DNA"/>
</dbReference>
<protein>
    <recommendedName>
        <fullName evidence="3">Mariner Mos1 transposase</fullName>
    </recommendedName>
</protein>
<proteinExistence type="predicted"/>
<keyword evidence="2" id="KW-1185">Reference proteome</keyword>
<evidence type="ECO:0000313" key="1">
    <source>
        <dbReference type="EMBL" id="GBP35676.1"/>
    </source>
</evidence>